<proteinExistence type="inferred from homology"/>
<dbReference type="SMART" id="SM00218">
    <property type="entry name" value="ZU5"/>
    <property type="match status" value="1"/>
</dbReference>
<dbReference type="Gene3D" id="1.10.533.10">
    <property type="entry name" value="Death Domain, Fas"/>
    <property type="match status" value="2"/>
</dbReference>
<name>A0A9Q1HGP7_HOLLE</name>
<dbReference type="InterPro" id="IPR000906">
    <property type="entry name" value="ZU5_dom"/>
</dbReference>
<keyword evidence="1" id="KW-0217">Developmental protein</keyword>
<dbReference type="InterPro" id="IPR007111">
    <property type="entry name" value="NACHT_NTPase"/>
</dbReference>
<evidence type="ECO:0000313" key="6">
    <source>
        <dbReference type="Proteomes" id="UP001152320"/>
    </source>
</evidence>
<dbReference type="EMBL" id="JAIZAY010000003">
    <property type="protein sequence ID" value="KAJ8045195.1"/>
    <property type="molecule type" value="Genomic_DNA"/>
</dbReference>
<dbReference type="PROSITE" id="PS51145">
    <property type="entry name" value="ZU5"/>
    <property type="match status" value="1"/>
</dbReference>
<feature type="region of interest" description="Disordered" evidence="2">
    <location>
        <begin position="1"/>
        <end position="26"/>
    </location>
</feature>
<dbReference type="OrthoDB" id="120976at2759"/>
<dbReference type="SUPFAM" id="SSF47986">
    <property type="entry name" value="DEATH domain"/>
    <property type="match status" value="2"/>
</dbReference>
<evidence type="ECO:0000256" key="1">
    <source>
        <dbReference type="RuleBase" id="RU367033"/>
    </source>
</evidence>
<keyword evidence="1" id="KW-0393">Immunoglobulin domain</keyword>
<dbReference type="Gene3D" id="2.60.220.30">
    <property type="match status" value="1"/>
</dbReference>
<evidence type="ECO:0000313" key="5">
    <source>
        <dbReference type="EMBL" id="KAJ8045195.1"/>
    </source>
</evidence>
<dbReference type="Pfam" id="PF00791">
    <property type="entry name" value="ZU5"/>
    <property type="match status" value="1"/>
</dbReference>
<dbReference type="PROSITE" id="PS50017">
    <property type="entry name" value="DEATH_DOMAIN"/>
    <property type="match status" value="2"/>
</dbReference>
<dbReference type="InterPro" id="IPR011029">
    <property type="entry name" value="DEATH-like_dom_sf"/>
</dbReference>
<dbReference type="InterPro" id="IPR027417">
    <property type="entry name" value="P-loop_NTPase"/>
</dbReference>
<feature type="domain" description="ZU5" evidence="4">
    <location>
        <begin position="1053"/>
        <end position="1188"/>
    </location>
</feature>
<dbReference type="GO" id="GO:0005042">
    <property type="term" value="F:netrin receptor activity"/>
    <property type="evidence" value="ECO:0007669"/>
    <property type="project" value="UniProtKB-UniRule"/>
</dbReference>
<dbReference type="CDD" id="cd01670">
    <property type="entry name" value="Death"/>
    <property type="match status" value="2"/>
</dbReference>
<evidence type="ECO:0000259" key="4">
    <source>
        <dbReference type="PROSITE" id="PS51145"/>
    </source>
</evidence>
<dbReference type="Gene3D" id="3.40.50.300">
    <property type="entry name" value="P-loop containing nucleotide triphosphate hydrolases"/>
    <property type="match status" value="1"/>
</dbReference>
<organism evidence="5 6">
    <name type="scientific">Holothuria leucospilota</name>
    <name type="common">Black long sea cucumber</name>
    <name type="synonym">Mertensiothuria leucospilota</name>
    <dbReference type="NCBI Taxonomy" id="206669"/>
    <lineage>
        <taxon>Eukaryota</taxon>
        <taxon>Metazoa</taxon>
        <taxon>Echinodermata</taxon>
        <taxon>Eleutherozoa</taxon>
        <taxon>Echinozoa</taxon>
        <taxon>Holothuroidea</taxon>
        <taxon>Aspidochirotacea</taxon>
        <taxon>Aspidochirotida</taxon>
        <taxon>Holothuriidae</taxon>
        <taxon>Holothuria</taxon>
    </lineage>
</organism>
<gene>
    <name evidence="5" type="ORF">HOLleu_08147</name>
</gene>
<accession>A0A9Q1HGP7</accession>
<feature type="domain" description="Death" evidence="3">
    <location>
        <begin position="42"/>
        <end position="126"/>
    </location>
</feature>
<comment type="similarity">
    <text evidence="1">Belongs to the unc-5 family.</text>
</comment>
<reference evidence="5" key="1">
    <citation type="submission" date="2021-10" db="EMBL/GenBank/DDBJ databases">
        <title>Tropical sea cucumber genome reveals ecological adaptation and Cuvierian tubules defense mechanism.</title>
        <authorList>
            <person name="Chen T."/>
        </authorList>
    </citation>
    <scope>NUCLEOTIDE SEQUENCE</scope>
    <source>
        <strain evidence="5">Nanhai2018</strain>
        <tissue evidence="5">Muscle</tissue>
    </source>
</reference>
<sequence length="1463" mass="168791">MDPLAQACHSRHETESIKSPQSEGTVVQKETSVELKENLPVPNGILQDLSVLINDEWPAVGKFLKIPEKSLQKISTDYGARQKEATYRMFLGWKEGMGKNATYGALAEALKKAGRGDLAGLSTELLDPQERLLVMKETLERQQRLLDLHGREMTKKALLPFREWYVLQEQQSFYMKEMFRCQEILIDLHGREMTEKTFLPSSESLFLHEEFFLNMEKSFLHQDRLIDLHKREMERKSFLSCSKSHDLQESLLFMEEILNCQERFIDLQKLELEMEEKPFLHLELLGLRKRLSIMKDKLHWQQRLHGREGRDALEKITLKSQNSLEDKLNHFIRCLKAKYTTFVKSLKGTPWMKSEKLNIEDLFVDVGLLLWNPSQSTMTGSGWQSLDSFQALFTHPQLRCAHSINVEGESGSGKTVLLHRMAHSWCINESFTKDVKLFILLPSRCIQTSHFYCSLYMTIKRFLLPTNTILTESDVRDILTNTKSILAMDDSSPDVVYRNLHSTSRHGLWWHSLEGLRDLQLGEKLQLICFTSVGTNTPFTDNIFNMTVKLQKWQKKHQLVYLQKLLPNDEKTHNLILKRLSKNSTLVNECGNSLFYVLFVHLLKDDLVCGKEVTIENLSQLFKSTFENLTKSTGTKQVENEKESETISDPLKSTFTNLTKTTITKPMENERESETIFYPQGISKAAYECSSKNEWHIDLPAEERGYQMLIDVGILVKDQWDCFYRPLKHYMMSATVMTHRVLQFCHKIFQLWFAALYLSECSNVLEKYERLFFPKHLRHWSTPLPNTDNDLLQRFICGLNSKCSVILLEDLARGRYGDNNDVDDHFFLCLNEHCGNDDSLRVAVNAICQRKREFKLGCRNQLVLKSMVRILNLASQWKITIDCVDLMNHDIVDVDEEGLTLNNDVCLRPLSAKLIRINKWCGKQLPNYLNKCVHLVEIRIFASDPRERRHEIQREVKEMNFKVRWESNYKYESNVRETKEDEIINLAVLFENLNVDSGSTDDATTARRSENIEEMRYRNDVEDNDSTNSFPESLKFNFEQIQDSPSAVLNAILSAQMYLDAKGGTLVIEEAGISLEIPPGALNEGVTISVAVVNDEGVILPHDDIPMVSQMVQCKPSGQTFQKPVTLVLPHCGILNDNKDHKVISLKSHFSGGRRQWRIFTDTETVLSKRECSLKLTDFCFHSCSISGLESKIMRAFILKKRTEGALSVKLWICNDNPSVFENILKKEKDDGYQQMGAHQEFVIYKTLGHIVSKFIANEMKIPLAHIWHGSGRFAVFDISFDSRDIRETLIAKQLREEDDCSLRFLIEEKAHCKKRKLEQNSTNSSVAEQPSALIPVPRNPVGFSKTVSTVEERYKVKDVNGNNLVSESSLRNLSGSLVVEWKDLGTKLGLTDDDLQITKKDQQGEAKEAIFQMLLLWKKRNGKEATYDRILENLRKVGRRDLVDFPNWVNTKTTENEMEITR</sequence>
<dbReference type="GO" id="GO:0005886">
    <property type="term" value="C:plasma membrane"/>
    <property type="evidence" value="ECO:0007669"/>
    <property type="project" value="UniProtKB-SubCell"/>
</dbReference>
<comment type="subcellular location">
    <subcellularLocation>
        <location evidence="1">Cell membrane</location>
        <topology evidence="1">Single-pass type I membrane protein</topology>
    </subcellularLocation>
</comment>
<dbReference type="PANTHER" id="PTHR12582:SF41">
    <property type="entry name" value="UNC5C-LIKE PROTEIN"/>
    <property type="match status" value="1"/>
</dbReference>
<comment type="function">
    <text evidence="1">Receptor for netrin required for axon guidance. Mediates axon repulsion of neuronal growth cones in the developing nervous system upon ligand binding.</text>
</comment>
<dbReference type="Proteomes" id="UP001152320">
    <property type="component" value="Chromosome 3"/>
</dbReference>
<keyword evidence="6" id="KW-1185">Reference proteome</keyword>
<comment type="caution">
    <text evidence="5">The sequence shown here is derived from an EMBL/GenBank/DDBJ whole genome shotgun (WGS) entry which is preliminary data.</text>
</comment>
<dbReference type="SMART" id="SM00005">
    <property type="entry name" value="DEATH"/>
    <property type="match status" value="2"/>
</dbReference>
<dbReference type="PANTHER" id="PTHR12582">
    <property type="entry name" value="NETRIN RECEPTOR UNC5"/>
    <property type="match status" value="1"/>
</dbReference>
<evidence type="ECO:0000256" key="2">
    <source>
        <dbReference type="SAM" id="MobiDB-lite"/>
    </source>
</evidence>
<dbReference type="InterPro" id="IPR000488">
    <property type="entry name" value="Death_dom"/>
</dbReference>
<evidence type="ECO:0000259" key="3">
    <source>
        <dbReference type="PROSITE" id="PS50017"/>
    </source>
</evidence>
<protein>
    <recommendedName>
        <fullName evidence="1">Netrin receptor UNC5</fullName>
    </recommendedName>
</protein>
<feature type="compositionally biased region" description="Polar residues" evidence="2">
    <location>
        <begin position="17"/>
        <end position="26"/>
    </location>
</feature>
<feature type="domain" description="Death" evidence="3">
    <location>
        <begin position="1367"/>
        <end position="1445"/>
    </location>
</feature>
<dbReference type="Pfam" id="PF05729">
    <property type="entry name" value="NACHT"/>
    <property type="match status" value="1"/>
</dbReference>
<keyword evidence="1" id="KW-0675">Receptor</keyword>
<dbReference type="Pfam" id="PF00531">
    <property type="entry name" value="Death"/>
    <property type="match status" value="2"/>
</dbReference>
<dbReference type="InterPro" id="IPR037936">
    <property type="entry name" value="UNC5A-D"/>
</dbReference>